<accession>A0ABP0VQR0</accession>
<proteinExistence type="predicted"/>
<reference evidence="1" key="1">
    <citation type="submission" date="2024-02" db="EMBL/GenBank/DDBJ databases">
        <authorList>
            <consortium name="ELIXIR-Norway"/>
            <consortium name="Elixir Norway"/>
        </authorList>
    </citation>
    <scope>NUCLEOTIDE SEQUENCE</scope>
</reference>
<keyword evidence="2" id="KW-1185">Reference proteome</keyword>
<dbReference type="Proteomes" id="UP001497444">
    <property type="component" value="Chromosome 10"/>
</dbReference>
<protein>
    <submittedName>
        <fullName evidence="1">Uncharacterized protein</fullName>
    </submittedName>
</protein>
<evidence type="ECO:0000313" key="2">
    <source>
        <dbReference type="Proteomes" id="UP001497444"/>
    </source>
</evidence>
<gene>
    <name evidence="1" type="ORF">CSSPJE1EN1_LOCUS2142</name>
</gene>
<organism evidence="1 2">
    <name type="scientific">Sphagnum jensenii</name>
    <dbReference type="NCBI Taxonomy" id="128206"/>
    <lineage>
        <taxon>Eukaryota</taxon>
        <taxon>Viridiplantae</taxon>
        <taxon>Streptophyta</taxon>
        <taxon>Embryophyta</taxon>
        <taxon>Bryophyta</taxon>
        <taxon>Sphagnophytina</taxon>
        <taxon>Sphagnopsida</taxon>
        <taxon>Sphagnales</taxon>
        <taxon>Sphagnaceae</taxon>
        <taxon>Sphagnum</taxon>
    </lineage>
</organism>
<evidence type="ECO:0000313" key="1">
    <source>
        <dbReference type="EMBL" id="CAK9256664.1"/>
    </source>
</evidence>
<name>A0ABP0VQR0_9BRYO</name>
<dbReference type="EMBL" id="OZ020105">
    <property type="protein sequence ID" value="CAK9256664.1"/>
    <property type="molecule type" value="Genomic_DNA"/>
</dbReference>
<sequence>MLCGKTLVDQCKDENWWRSVIFSSDSASMGKRVLLDLNEFRLYVKIFKLVAESRGAPDGTFIGLVILDSLTPGVNHASQMYIESLRSDLESYTTTSCPQGDVTKLAEDCKGQILTCSHAYPSPQSSTPQKWTNDGG</sequence>